<organism evidence="3 4">
    <name type="scientific">Rhynocoris fuscipes</name>
    <dbReference type="NCBI Taxonomy" id="488301"/>
    <lineage>
        <taxon>Eukaryota</taxon>
        <taxon>Metazoa</taxon>
        <taxon>Ecdysozoa</taxon>
        <taxon>Arthropoda</taxon>
        <taxon>Hexapoda</taxon>
        <taxon>Insecta</taxon>
        <taxon>Pterygota</taxon>
        <taxon>Neoptera</taxon>
        <taxon>Paraneoptera</taxon>
        <taxon>Hemiptera</taxon>
        <taxon>Heteroptera</taxon>
        <taxon>Panheteroptera</taxon>
        <taxon>Cimicomorpha</taxon>
        <taxon>Reduviidae</taxon>
        <taxon>Harpactorinae</taxon>
        <taxon>Harpactorini</taxon>
        <taxon>Rhynocoris</taxon>
    </lineage>
</organism>
<feature type="transmembrane region" description="Helical" evidence="2">
    <location>
        <begin position="34"/>
        <end position="56"/>
    </location>
</feature>
<evidence type="ECO:0000256" key="2">
    <source>
        <dbReference type="SAM" id="Phobius"/>
    </source>
</evidence>
<keyword evidence="2" id="KW-1133">Transmembrane helix</keyword>
<feature type="transmembrane region" description="Helical" evidence="2">
    <location>
        <begin position="179"/>
        <end position="199"/>
    </location>
</feature>
<comment type="caution">
    <text evidence="3">The sequence shown here is derived from an EMBL/GenBank/DDBJ whole genome shotgun (WGS) entry which is preliminary data.</text>
</comment>
<name>A0AAW1D3K1_9HEMI</name>
<feature type="compositionally biased region" description="Low complexity" evidence="1">
    <location>
        <begin position="350"/>
        <end position="368"/>
    </location>
</feature>
<keyword evidence="4" id="KW-1185">Reference proteome</keyword>
<evidence type="ECO:0000256" key="1">
    <source>
        <dbReference type="SAM" id="MobiDB-lite"/>
    </source>
</evidence>
<feature type="transmembrane region" description="Helical" evidence="2">
    <location>
        <begin position="262"/>
        <end position="287"/>
    </location>
</feature>
<dbReference type="EMBL" id="JAPXFL010000007">
    <property type="protein sequence ID" value="KAK9504509.1"/>
    <property type="molecule type" value="Genomic_DNA"/>
</dbReference>
<keyword evidence="2" id="KW-0812">Transmembrane</keyword>
<protein>
    <submittedName>
        <fullName evidence="3">Uncharacterized protein</fullName>
    </submittedName>
</protein>
<dbReference type="Proteomes" id="UP001461498">
    <property type="component" value="Unassembled WGS sequence"/>
</dbReference>
<feature type="region of interest" description="Disordered" evidence="1">
    <location>
        <begin position="350"/>
        <end position="381"/>
    </location>
</feature>
<reference evidence="3 4" key="1">
    <citation type="submission" date="2022-12" db="EMBL/GenBank/DDBJ databases">
        <title>Chromosome-level genome assembly of true bugs.</title>
        <authorList>
            <person name="Ma L."/>
            <person name="Li H."/>
        </authorList>
    </citation>
    <scope>NUCLEOTIDE SEQUENCE [LARGE SCALE GENOMIC DNA]</scope>
    <source>
        <strain evidence="3">Lab_2022b</strain>
    </source>
</reference>
<evidence type="ECO:0000313" key="4">
    <source>
        <dbReference type="Proteomes" id="UP001461498"/>
    </source>
</evidence>
<dbReference type="AlphaFoldDB" id="A0AAW1D3K1"/>
<feature type="transmembrane region" description="Helical" evidence="2">
    <location>
        <begin position="107"/>
        <end position="126"/>
    </location>
</feature>
<feature type="transmembrane region" description="Helical" evidence="2">
    <location>
        <begin position="68"/>
        <end position="95"/>
    </location>
</feature>
<evidence type="ECO:0000313" key="3">
    <source>
        <dbReference type="EMBL" id="KAK9504509.1"/>
    </source>
</evidence>
<gene>
    <name evidence="3" type="ORF">O3M35_010826</name>
</gene>
<keyword evidence="2" id="KW-0472">Membrane</keyword>
<proteinExistence type="predicted"/>
<feature type="transmembrane region" description="Helical" evidence="2">
    <location>
        <begin position="219"/>
        <end position="242"/>
    </location>
</feature>
<sequence length="422" mass="47608">MTDHLVINIGDNVTLTITEEIGPSYFHRNIVCPLNATIILCSSAIILLITISSTLCTSLKQSNHTVIVVIRLLALAYFSECIIGRILSIVFVILYSEESPNNVLCRLSAASTIFSVILESLCLSSIAIPKYPKKPLRLWICLFITLSMSVPIIFMSSSISVRYFSKRNSCLVVADSNMYYTGVLLVCILIPSWITALYFRLSYTYKSESDLNSFNRKDFLYLSVLDVFYSLFIFPNIIAIIFNGFTNYNSFKLIESNLIDFIFSWLPCIFWFLWPLVTFFMYTTIFLSFKAFIFERRTIRSLPIKSHYNDNISTNKMTPILFATSNGLVLRNSMGEQKIDLTIISNNTSSTISTSSSKSTNQTSLQSTVTNSKQGVNKKRHRKVVRFATNVVQIPETFSATYKLLPTQFASSSASSSSANSM</sequence>
<feature type="transmembrane region" description="Helical" evidence="2">
    <location>
        <begin position="138"/>
        <end position="159"/>
    </location>
</feature>
<accession>A0AAW1D3K1</accession>